<gene>
    <name evidence="6" type="ORF">AMJ39_04220</name>
</gene>
<dbReference type="PROSITE" id="PS50106">
    <property type="entry name" value="PDZ"/>
    <property type="match status" value="1"/>
</dbReference>
<feature type="coiled-coil region" evidence="4">
    <location>
        <begin position="383"/>
        <end position="432"/>
    </location>
</feature>
<evidence type="ECO:0000256" key="4">
    <source>
        <dbReference type="SAM" id="Coils"/>
    </source>
</evidence>
<feature type="domain" description="PDZ" evidence="5">
    <location>
        <begin position="257"/>
        <end position="346"/>
    </location>
</feature>
<dbReference type="AlphaFoldDB" id="A0A0S7WTQ3"/>
<keyword evidence="2" id="KW-0645">Protease</keyword>
<dbReference type="EMBL" id="LIZS01000016">
    <property type="protein sequence ID" value="KPJ53582.1"/>
    <property type="molecule type" value="Genomic_DNA"/>
</dbReference>
<reference evidence="6 7" key="1">
    <citation type="journal article" date="2015" name="Microbiome">
        <title>Genomic resolution of linkages in carbon, nitrogen, and sulfur cycling among widespread estuary sediment bacteria.</title>
        <authorList>
            <person name="Baker B.J."/>
            <person name="Lazar C.S."/>
            <person name="Teske A.P."/>
            <person name="Dick G.J."/>
        </authorList>
    </citation>
    <scope>NUCLEOTIDE SEQUENCE [LARGE SCALE GENOMIC DNA]</scope>
    <source>
        <strain evidence="6">DG_24</strain>
    </source>
</reference>
<evidence type="ECO:0000256" key="3">
    <source>
        <dbReference type="ARBA" id="ARBA00022801"/>
    </source>
</evidence>
<name>A0A0S7WTQ3_UNCT6</name>
<dbReference type="SUPFAM" id="SSF50156">
    <property type="entry name" value="PDZ domain-like"/>
    <property type="match status" value="1"/>
</dbReference>
<dbReference type="Gene3D" id="2.30.42.10">
    <property type="match status" value="1"/>
</dbReference>
<dbReference type="GO" id="GO:0004252">
    <property type="term" value="F:serine-type endopeptidase activity"/>
    <property type="evidence" value="ECO:0007669"/>
    <property type="project" value="InterPro"/>
</dbReference>
<dbReference type="InterPro" id="IPR001940">
    <property type="entry name" value="Peptidase_S1C"/>
</dbReference>
<dbReference type="SMART" id="SM00228">
    <property type="entry name" value="PDZ"/>
    <property type="match status" value="1"/>
</dbReference>
<dbReference type="InterPro" id="IPR009003">
    <property type="entry name" value="Peptidase_S1_PA"/>
</dbReference>
<dbReference type="Gene3D" id="2.40.10.10">
    <property type="entry name" value="Trypsin-like serine proteases"/>
    <property type="match status" value="2"/>
</dbReference>
<evidence type="ECO:0000313" key="6">
    <source>
        <dbReference type="EMBL" id="KPJ53582.1"/>
    </source>
</evidence>
<dbReference type="Pfam" id="PF13365">
    <property type="entry name" value="Trypsin_2"/>
    <property type="match status" value="1"/>
</dbReference>
<dbReference type="Proteomes" id="UP000052008">
    <property type="component" value="Unassembled WGS sequence"/>
</dbReference>
<dbReference type="InterPro" id="IPR043504">
    <property type="entry name" value="Peptidase_S1_PA_chymotrypsin"/>
</dbReference>
<comment type="similarity">
    <text evidence="1">Belongs to the peptidase S1C family.</text>
</comment>
<evidence type="ECO:0000256" key="2">
    <source>
        <dbReference type="ARBA" id="ARBA00022670"/>
    </source>
</evidence>
<dbReference type="InterPro" id="IPR036034">
    <property type="entry name" value="PDZ_sf"/>
</dbReference>
<dbReference type="PANTHER" id="PTHR22939:SF129">
    <property type="entry name" value="SERINE PROTEASE HTRA2, MITOCHONDRIAL"/>
    <property type="match status" value="1"/>
</dbReference>
<keyword evidence="4" id="KW-0175">Coiled coil</keyword>
<comment type="caution">
    <text evidence="6">The sequence shown here is derived from an EMBL/GenBank/DDBJ whole genome shotgun (WGS) entry which is preliminary data.</text>
</comment>
<dbReference type="InterPro" id="IPR001478">
    <property type="entry name" value="PDZ"/>
</dbReference>
<dbReference type="PRINTS" id="PR00834">
    <property type="entry name" value="PROTEASES2C"/>
</dbReference>
<sequence>MKEQRAWKAARGLLSATVLVIFVSAGLAGAAERFLTSLERELSDLFEQTKESVVTVRTAPPLPVVEGHELLFFGHPWPGAVASGVVLNAEGYILTTSGISKVTGGDVKVVLSDGRELDGEVIGSDPLSDIAVVKLESGSPRPAVFGNSDRIRAGSWIIVLGNSFGVSPSITFGMVNAVRNDGLFQVSASVSPGSGGSPVFNSAGEVIGILNASLSDPLTLSLGGESGKDELRVLNMPSRVSSLVTPINNVLEVADELIAHGRVERGWLGIAMQDLDEELKEGLGVENGIIVKRVVESSPAEEAGLEVGDVIVGYDGQAVESTSDFRRMVMGTSPGKRVTIEVKRDGETKRLRVNVTSRAEKAVSLQEWPDVLSLYDKEWREQLRAGAEKLKEAEGKLHEAERKLDVDLRVEIRRLEQKLQELAKELKRLEQEKK</sequence>
<evidence type="ECO:0000313" key="7">
    <source>
        <dbReference type="Proteomes" id="UP000052008"/>
    </source>
</evidence>
<keyword evidence="3" id="KW-0378">Hydrolase</keyword>
<dbReference type="STRING" id="1703770.AMJ39_04220"/>
<organism evidence="6 7">
    <name type="scientific">candidate division TA06 bacterium DG_24</name>
    <dbReference type="NCBI Taxonomy" id="1703770"/>
    <lineage>
        <taxon>Bacteria</taxon>
        <taxon>Bacteria division TA06</taxon>
    </lineage>
</organism>
<dbReference type="SUPFAM" id="SSF50494">
    <property type="entry name" value="Trypsin-like serine proteases"/>
    <property type="match status" value="1"/>
</dbReference>
<accession>A0A0S7WTQ3</accession>
<dbReference type="GO" id="GO:0006508">
    <property type="term" value="P:proteolysis"/>
    <property type="evidence" value="ECO:0007669"/>
    <property type="project" value="UniProtKB-KW"/>
</dbReference>
<proteinExistence type="inferred from homology"/>
<evidence type="ECO:0000256" key="1">
    <source>
        <dbReference type="ARBA" id="ARBA00010541"/>
    </source>
</evidence>
<dbReference type="Pfam" id="PF13180">
    <property type="entry name" value="PDZ_2"/>
    <property type="match status" value="1"/>
</dbReference>
<evidence type="ECO:0000259" key="5">
    <source>
        <dbReference type="PROSITE" id="PS50106"/>
    </source>
</evidence>
<dbReference type="PANTHER" id="PTHR22939">
    <property type="entry name" value="SERINE PROTEASE FAMILY S1C HTRA-RELATED"/>
    <property type="match status" value="1"/>
</dbReference>
<protein>
    <recommendedName>
        <fullName evidence="5">PDZ domain-containing protein</fullName>
    </recommendedName>
</protein>